<keyword evidence="2" id="KW-1185">Reference proteome</keyword>
<dbReference type="Proteomes" id="UP000054735">
    <property type="component" value="Unassembled WGS sequence"/>
</dbReference>
<gene>
    <name evidence="1" type="ORF">Lbir_1154</name>
</gene>
<name>A0ABR5QIW6_9GAMM</name>
<dbReference type="EMBL" id="LNXT01000015">
    <property type="protein sequence ID" value="KTC72379.1"/>
    <property type="molecule type" value="Genomic_DNA"/>
</dbReference>
<reference evidence="1 2" key="1">
    <citation type="submission" date="2015-11" db="EMBL/GenBank/DDBJ databases">
        <title>Genomic analysis of 38 Legionella species identifies large and diverse effector repertoires.</title>
        <authorList>
            <person name="Burstein D."/>
            <person name="Amaro F."/>
            <person name="Zusman T."/>
            <person name="Lifshitz Z."/>
            <person name="Cohen O."/>
            <person name="Gilbert J.A."/>
            <person name="Pupko T."/>
            <person name="Shuman H.A."/>
            <person name="Segal G."/>
        </authorList>
    </citation>
    <scope>NUCLEOTIDE SEQUENCE [LARGE SCALE GENOMIC DNA]</scope>
    <source>
        <strain evidence="1 2">CDC#1407-AL-14</strain>
    </source>
</reference>
<comment type="caution">
    <text evidence="1">The sequence shown here is derived from an EMBL/GenBank/DDBJ whole genome shotgun (WGS) entry which is preliminary data.</text>
</comment>
<proteinExistence type="predicted"/>
<protein>
    <submittedName>
        <fullName evidence="1">ISxcC1 transposase</fullName>
    </submittedName>
</protein>
<sequence length="61" mass="6764">MKPSVRRELVDYAVNTHTVSLRHACKVVGISDSVYRYKPDSQSDEDVIVALQGSSLSGVWL</sequence>
<evidence type="ECO:0000313" key="2">
    <source>
        <dbReference type="Proteomes" id="UP000054735"/>
    </source>
</evidence>
<organism evidence="1 2">
    <name type="scientific">Legionella birminghamensis</name>
    <dbReference type="NCBI Taxonomy" id="28083"/>
    <lineage>
        <taxon>Bacteria</taxon>
        <taxon>Pseudomonadati</taxon>
        <taxon>Pseudomonadota</taxon>
        <taxon>Gammaproteobacteria</taxon>
        <taxon>Legionellales</taxon>
        <taxon>Legionellaceae</taxon>
        <taxon>Legionella</taxon>
    </lineage>
</organism>
<accession>A0ABR5QIW6</accession>
<evidence type="ECO:0000313" key="1">
    <source>
        <dbReference type="EMBL" id="KTC72379.1"/>
    </source>
</evidence>